<sequence length="370" mass="41722">MFSELITRAVAQLDNELPFVVYRKPNKTIVHSVFQKDAQLHLVDDFSESGFVFAPFDSDNQAILLPAHEVLSEAFIKKNNQSANKTIKDVDQNVQHDFYTELVKKAIVEIQNGAFKKVVLSRKLEVECRTLPLMLFKKILATYENAFCYLWYHPKVGLWLGATPEILLRTSGLRLTTMSLAGTTPYVAGEIPRWGNKEMEEQNMVTDYIVNTIKTRVDDLNLSETKAVRAGNLWHRRTEVSGNLKKSGLSEVIGALHPTPAVCGVPMASTKAFLLENENYDREFYTGFLGELNIQENLFEHNGAVRQTAANKTEAEKVTELFVNLRCLQLVNSIAQIYVGGGVTRDSVPEKEWQETVGKSKTMLSVLFDQ</sequence>
<dbReference type="InterPro" id="IPR015890">
    <property type="entry name" value="Chorismate_C"/>
</dbReference>
<dbReference type="Pfam" id="PF00425">
    <property type="entry name" value="Chorismate_bind"/>
    <property type="match status" value="1"/>
</dbReference>
<keyword evidence="3" id="KW-1185">Reference proteome</keyword>
<accession>A0A1G9NMF9</accession>
<dbReference type="RefSeq" id="WP_089887685.1">
    <property type="nucleotide sequence ID" value="NZ_FNGV01000003.1"/>
</dbReference>
<dbReference type="InterPro" id="IPR005801">
    <property type="entry name" value="ADC_synthase"/>
</dbReference>
<evidence type="ECO:0000313" key="3">
    <source>
        <dbReference type="Proteomes" id="UP000199440"/>
    </source>
</evidence>
<proteinExistence type="predicted"/>
<feature type="domain" description="Chorismate-utilising enzyme C-terminal" evidence="1">
    <location>
        <begin position="98"/>
        <end position="359"/>
    </location>
</feature>
<dbReference type="PANTHER" id="PTHR42839">
    <property type="entry name" value="ISOCHORISMATE SYNTHASE ENTC"/>
    <property type="match status" value="1"/>
</dbReference>
<organism evidence="2 3">
    <name type="scientific">Kriegella aquimaris</name>
    <dbReference type="NCBI Taxonomy" id="192904"/>
    <lineage>
        <taxon>Bacteria</taxon>
        <taxon>Pseudomonadati</taxon>
        <taxon>Bacteroidota</taxon>
        <taxon>Flavobacteriia</taxon>
        <taxon>Flavobacteriales</taxon>
        <taxon>Flavobacteriaceae</taxon>
        <taxon>Kriegella</taxon>
    </lineage>
</organism>
<evidence type="ECO:0000313" key="2">
    <source>
        <dbReference type="EMBL" id="SDL87227.1"/>
    </source>
</evidence>
<dbReference type="OrthoDB" id="9806579at2"/>
<dbReference type="Gene3D" id="3.60.120.10">
    <property type="entry name" value="Anthranilate synthase"/>
    <property type="match status" value="1"/>
</dbReference>
<name>A0A1G9NMF9_9FLAO</name>
<dbReference type="EMBL" id="FNGV01000003">
    <property type="protein sequence ID" value="SDL87227.1"/>
    <property type="molecule type" value="Genomic_DNA"/>
</dbReference>
<dbReference type="Proteomes" id="UP000199440">
    <property type="component" value="Unassembled WGS sequence"/>
</dbReference>
<dbReference type="SUPFAM" id="SSF56322">
    <property type="entry name" value="ADC synthase"/>
    <property type="match status" value="1"/>
</dbReference>
<gene>
    <name evidence="2" type="ORF">SAMN04488514_103227</name>
</gene>
<dbReference type="PANTHER" id="PTHR42839:SF2">
    <property type="entry name" value="ISOCHORISMATE SYNTHASE ENTC"/>
    <property type="match status" value="1"/>
</dbReference>
<evidence type="ECO:0000259" key="1">
    <source>
        <dbReference type="Pfam" id="PF00425"/>
    </source>
</evidence>
<dbReference type="STRING" id="192904.SAMN04488514_103227"/>
<dbReference type="AlphaFoldDB" id="A0A1G9NMF9"/>
<reference evidence="2 3" key="1">
    <citation type="submission" date="2016-10" db="EMBL/GenBank/DDBJ databases">
        <authorList>
            <person name="de Groot N.N."/>
        </authorList>
    </citation>
    <scope>NUCLEOTIDE SEQUENCE [LARGE SCALE GENOMIC DNA]</scope>
    <source>
        <strain evidence="2 3">DSM 19886</strain>
    </source>
</reference>
<protein>
    <submittedName>
        <fullName evidence="2">Isochorismate synthase</fullName>
    </submittedName>
</protein>